<gene>
    <name evidence="1" type="ORF">IAA86_06405</name>
</gene>
<organism evidence="1 2">
    <name type="scientific">Candidatus Galligastranaerophilus intestinavium</name>
    <dbReference type="NCBI Taxonomy" id="2840836"/>
    <lineage>
        <taxon>Bacteria</taxon>
        <taxon>Candidatus Galligastranaerophilus</taxon>
    </lineage>
</organism>
<protein>
    <recommendedName>
        <fullName evidence="3">CDP-Glycerol:Poly(Glycerophosphate) glycerophosphotransferase</fullName>
    </recommendedName>
</protein>
<reference evidence="1" key="1">
    <citation type="submission" date="2020-10" db="EMBL/GenBank/DDBJ databases">
        <authorList>
            <person name="Gilroy R."/>
        </authorList>
    </citation>
    <scope>NUCLEOTIDE SEQUENCE</scope>
    <source>
        <strain evidence="1">CHK152-2871</strain>
    </source>
</reference>
<dbReference type="Proteomes" id="UP000886865">
    <property type="component" value="Unassembled WGS sequence"/>
</dbReference>
<evidence type="ECO:0000313" key="2">
    <source>
        <dbReference type="Proteomes" id="UP000886865"/>
    </source>
</evidence>
<dbReference type="EMBL" id="DVJQ01000052">
    <property type="protein sequence ID" value="HIS74633.1"/>
    <property type="molecule type" value="Genomic_DNA"/>
</dbReference>
<reference evidence="1" key="2">
    <citation type="journal article" date="2021" name="PeerJ">
        <title>Extensive microbial diversity within the chicken gut microbiome revealed by metagenomics and culture.</title>
        <authorList>
            <person name="Gilroy R."/>
            <person name="Ravi A."/>
            <person name="Getino M."/>
            <person name="Pursley I."/>
            <person name="Horton D.L."/>
            <person name="Alikhan N.F."/>
            <person name="Baker D."/>
            <person name="Gharbi K."/>
            <person name="Hall N."/>
            <person name="Watson M."/>
            <person name="Adriaenssens E.M."/>
            <person name="Foster-Nyarko E."/>
            <person name="Jarju S."/>
            <person name="Secka A."/>
            <person name="Antonio M."/>
            <person name="Oren A."/>
            <person name="Chaudhuri R.R."/>
            <person name="La Ragione R."/>
            <person name="Hildebrand F."/>
            <person name="Pallen M.J."/>
        </authorList>
    </citation>
    <scope>NUCLEOTIDE SEQUENCE</scope>
    <source>
        <strain evidence="1">CHK152-2871</strain>
    </source>
</reference>
<evidence type="ECO:0008006" key="3">
    <source>
        <dbReference type="Google" id="ProtNLM"/>
    </source>
</evidence>
<accession>A0A9D1JZ52</accession>
<evidence type="ECO:0000313" key="1">
    <source>
        <dbReference type="EMBL" id="HIS74633.1"/>
    </source>
</evidence>
<name>A0A9D1JZ52_9BACT</name>
<proteinExistence type="predicted"/>
<sequence>MYKILIYAHDPGGINATKPLEESLRAAGFEVVSHFKILPENTINNFNPDLIITGTSANDKTEKNIWLKAKNKNIKTLAILDHWVNYGIRFSKYGLLELDKFNKNPDIFPDYIIVPNNFAKEEMIKDGVRAEIIFPLGNPHFEQIKLNAPKCSEKYTDTILFCSEPYIEDYGAGKEKIAASDIYNFCKKNSLKLIIKLHPKEDVSKYKEFEDINVKILKEAALTELMQKCALTISMTSMVLIEGAILHLPILSYQPSETNPDNFILTKQKVLPFINNNIELCKYLTDIVLNRQPLEYNFDINFDAKEKIANFIRGEICQS</sequence>
<dbReference type="AlphaFoldDB" id="A0A9D1JZ52"/>
<dbReference type="Gene3D" id="3.40.50.12580">
    <property type="match status" value="1"/>
</dbReference>
<dbReference type="SUPFAM" id="SSF53756">
    <property type="entry name" value="UDP-Glycosyltransferase/glycogen phosphorylase"/>
    <property type="match status" value="1"/>
</dbReference>
<dbReference type="InterPro" id="IPR043148">
    <property type="entry name" value="TagF_C"/>
</dbReference>
<comment type="caution">
    <text evidence="1">The sequence shown here is derived from an EMBL/GenBank/DDBJ whole genome shotgun (WGS) entry which is preliminary data.</text>
</comment>